<organism evidence="1 2">
    <name type="scientific">Phyllosticta citricarpa</name>
    <dbReference type="NCBI Taxonomy" id="55181"/>
    <lineage>
        <taxon>Eukaryota</taxon>
        <taxon>Fungi</taxon>
        <taxon>Dikarya</taxon>
        <taxon>Ascomycota</taxon>
        <taxon>Pezizomycotina</taxon>
        <taxon>Dothideomycetes</taxon>
        <taxon>Dothideomycetes incertae sedis</taxon>
        <taxon>Botryosphaeriales</taxon>
        <taxon>Phyllostictaceae</taxon>
        <taxon>Phyllosticta</taxon>
    </lineage>
</organism>
<dbReference type="EMBL" id="JBBPDW010000002">
    <property type="protein sequence ID" value="KAK7555680.1"/>
    <property type="molecule type" value="Genomic_DNA"/>
</dbReference>
<evidence type="ECO:0000313" key="2">
    <source>
        <dbReference type="Proteomes" id="UP001365128"/>
    </source>
</evidence>
<name>A0ABR1MRQ3_9PEZI</name>
<keyword evidence="2" id="KW-1185">Reference proteome</keyword>
<evidence type="ECO:0000313" key="1">
    <source>
        <dbReference type="EMBL" id="KAK7555680.1"/>
    </source>
</evidence>
<reference evidence="1 2" key="1">
    <citation type="submission" date="2024-04" db="EMBL/GenBank/DDBJ databases">
        <title>Phyllosticta paracitricarpa is synonymous to the EU quarantine fungus P. citricarpa based on phylogenomic analyses.</title>
        <authorList>
            <consortium name="Lawrence Berkeley National Laboratory"/>
            <person name="Van Ingen-Buijs V.A."/>
            <person name="Van Westerhoven A.C."/>
            <person name="Haridas S."/>
            <person name="Skiadas P."/>
            <person name="Martin F."/>
            <person name="Groenewald J.Z."/>
            <person name="Crous P.W."/>
            <person name="Seidl M.F."/>
        </authorList>
    </citation>
    <scope>NUCLEOTIDE SEQUENCE [LARGE SCALE GENOMIC DNA]</scope>
    <source>
        <strain evidence="1 2">CBS 122670</strain>
    </source>
</reference>
<gene>
    <name evidence="1" type="ORF">IWX46DRAFT_136512</name>
</gene>
<accession>A0ABR1MRQ3</accession>
<proteinExistence type="predicted"/>
<sequence length="255" mass="28419">MDWSMRRRRLLQPLALPLLEPQRPWPLIAVSTALQRCGGWVYACISLRSSIVVLPGRGRGCLVSSFDTSFFWHASFLFLCLPPLCMHKHTYIHTHTYIPQTLLPSFVLPPVAFMRVNIAPLVPRQLPLFPIPAHLSAAARLPASLPACLLAPRAMSALSCLPAGFASMMYVCTFVSWSQGVWAGGQGSSVACLLAIASYRIVSHRIASYRIAVQVMLRWRDWIRLEWTGLDWAGLTGPEPAPERTGLIWMGWLAD</sequence>
<protein>
    <submittedName>
        <fullName evidence="1">Uncharacterized protein</fullName>
    </submittedName>
</protein>
<dbReference type="Proteomes" id="UP001365128">
    <property type="component" value="Unassembled WGS sequence"/>
</dbReference>
<comment type="caution">
    <text evidence="1">The sequence shown here is derived from an EMBL/GenBank/DDBJ whole genome shotgun (WGS) entry which is preliminary data.</text>
</comment>